<accession>A0ABZ1YU13</accession>
<dbReference type="InterPro" id="IPR010982">
    <property type="entry name" value="Lambda_DNA-bd_dom_sf"/>
</dbReference>
<name>A0ABZ1YU13_9NOCA</name>
<dbReference type="CDD" id="cd00093">
    <property type="entry name" value="HTH_XRE"/>
    <property type="match status" value="1"/>
</dbReference>
<dbReference type="EMBL" id="CP109441">
    <property type="protein sequence ID" value="WUV46734.1"/>
    <property type="molecule type" value="Genomic_DNA"/>
</dbReference>
<dbReference type="RefSeq" id="WP_329410745.1">
    <property type="nucleotide sequence ID" value="NZ_CP109441.1"/>
</dbReference>
<keyword evidence="3" id="KW-1185">Reference proteome</keyword>
<evidence type="ECO:0000313" key="2">
    <source>
        <dbReference type="EMBL" id="WUV46734.1"/>
    </source>
</evidence>
<evidence type="ECO:0000313" key="3">
    <source>
        <dbReference type="Proteomes" id="UP001432062"/>
    </source>
</evidence>
<proteinExistence type="predicted"/>
<gene>
    <name evidence="2" type="ORF">OG563_00270</name>
</gene>
<evidence type="ECO:0000259" key="1">
    <source>
        <dbReference type="PROSITE" id="PS50943"/>
    </source>
</evidence>
<organism evidence="2 3">
    <name type="scientific">Nocardia vinacea</name>
    <dbReference type="NCBI Taxonomy" id="96468"/>
    <lineage>
        <taxon>Bacteria</taxon>
        <taxon>Bacillati</taxon>
        <taxon>Actinomycetota</taxon>
        <taxon>Actinomycetes</taxon>
        <taxon>Mycobacteriales</taxon>
        <taxon>Nocardiaceae</taxon>
        <taxon>Nocardia</taxon>
    </lineage>
</organism>
<reference evidence="2" key="1">
    <citation type="submission" date="2022-10" db="EMBL/GenBank/DDBJ databases">
        <title>The complete genomes of actinobacterial strains from the NBC collection.</title>
        <authorList>
            <person name="Joergensen T.S."/>
            <person name="Alvarez Arevalo M."/>
            <person name="Sterndorff E.B."/>
            <person name="Faurdal D."/>
            <person name="Vuksanovic O."/>
            <person name="Mourched A.-S."/>
            <person name="Charusanti P."/>
            <person name="Shaw S."/>
            <person name="Blin K."/>
            <person name="Weber T."/>
        </authorList>
    </citation>
    <scope>NUCLEOTIDE SEQUENCE</scope>
    <source>
        <strain evidence="2">NBC_01482</strain>
    </source>
</reference>
<dbReference type="PROSITE" id="PS50943">
    <property type="entry name" value="HTH_CROC1"/>
    <property type="match status" value="1"/>
</dbReference>
<dbReference type="InterPro" id="IPR011990">
    <property type="entry name" value="TPR-like_helical_dom_sf"/>
</dbReference>
<dbReference type="InterPro" id="IPR001387">
    <property type="entry name" value="Cro/C1-type_HTH"/>
</dbReference>
<dbReference type="Proteomes" id="UP001432062">
    <property type="component" value="Chromosome"/>
</dbReference>
<dbReference type="SMART" id="SM00530">
    <property type="entry name" value="HTH_XRE"/>
    <property type="match status" value="1"/>
</dbReference>
<sequence length="416" mass="44248">MLEMHMTTGEVIRRIRKSIGMTQTELGELINFSQPAISGLERGGPAAYDLRVLRHVARALQVPLAILVVESDEEADVDRRNFFRAGALGSAGAAMMAATGSTHAGSASAVKVGASDVAGISDSINEIHELDLLVGGDRLCVLAAGQVRYVKQLLDSGTFTENVGRQLATATAEMMTAAGWVHYDADRRDDARGFYADAVHTANEAGDGIAAAHALMNASIIDLDTAGLVQGAASGHQPRPQKAAHLAQAAQNAARRNGGPKVRALGALREAQAQSVIDKTAMNKAIARAHRAYESGRGYDPDWVYLPEAEMNGLSGIAYMFAGQYPQAEETLQAAVDASAEWPRERTGWQLYMAHTFIEAGDPAKACSLLTDNFSTIGTVASTRLQRKLDTIEAAVQPHAAVPEVKTFLGMRASRV</sequence>
<dbReference type="Gene3D" id="1.10.260.40">
    <property type="entry name" value="lambda repressor-like DNA-binding domains"/>
    <property type="match status" value="1"/>
</dbReference>
<dbReference type="SUPFAM" id="SSF47413">
    <property type="entry name" value="lambda repressor-like DNA-binding domains"/>
    <property type="match status" value="1"/>
</dbReference>
<feature type="domain" description="HTH cro/C1-type" evidence="1">
    <location>
        <begin position="12"/>
        <end position="67"/>
    </location>
</feature>
<dbReference type="Pfam" id="PF01381">
    <property type="entry name" value="HTH_3"/>
    <property type="match status" value="1"/>
</dbReference>
<dbReference type="Gene3D" id="1.25.40.10">
    <property type="entry name" value="Tetratricopeptide repeat domain"/>
    <property type="match status" value="1"/>
</dbReference>
<protein>
    <submittedName>
        <fullName evidence="2">Helix-turn-helix domain-containing protein</fullName>
    </submittedName>
</protein>